<proteinExistence type="predicted"/>
<dbReference type="AlphaFoldDB" id="A0A445MJ14"/>
<reference evidence="1" key="1">
    <citation type="journal article" date="2018" name="Data Brief">
        <title>Genome sequence data from 17 accessions of Ensete ventricosum, a staple food crop for millions in Ethiopia.</title>
        <authorList>
            <person name="Yemataw Z."/>
            <person name="Muzemil S."/>
            <person name="Ambachew D."/>
            <person name="Tripathi L."/>
            <person name="Tesfaye K."/>
            <person name="Chala A."/>
            <person name="Farbos A."/>
            <person name="O'Neill P."/>
            <person name="Moore K."/>
            <person name="Grant M."/>
            <person name="Studholme D.J."/>
        </authorList>
    </citation>
    <scope>NUCLEOTIDE SEQUENCE [LARGE SCALE GENOMIC DNA]</scope>
    <source>
        <tissue evidence="1">Leaf</tissue>
    </source>
</reference>
<evidence type="ECO:0000313" key="1">
    <source>
        <dbReference type="EMBL" id="RZR74274.1"/>
    </source>
</evidence>
<organism evidence="1">
    <name type="scientific">Ensete ventricosum</name>
    <name type="common">Abyssinian banana</name>
    <name type="synonym">Musa ensete</name>
    <dbReference type="NCBI Taxonomy" id="4639"/>
    <lineage>
        <taxon>Eukaryota</taxon>
        <taxon>Viridiplantae</taxon>
        <taxon>Streptophyta</taxon>
        <taxon>Embryophyta</taxon>
        <taxon>Tracheophyta</taxon>
        <taxon>Spermatophyta</taxon>
        <taxon>Magnoliopsida</taxon>
        <taxon>Liliopsida</taxon>
        <taxon>Zingiberales</taxon>
        <taxon>Musaceae</taxon>
        <taxon>Ensete</taxon>
    </lineage>
</organism>
<gene>
    <name evidence="1" type="ORF">BHM03_00034620</name>
</gene>
<sequence length="144" mass="15912">MNHYILNRLIRDDEVDGSNGSKRRRRQGGTTAVVEGDGTVGSNSDSKWVRLRLRRQGKEEVVAVAVRAAAGEVGYGREGRKMWLMALKWLRAAATTARWCRSLQLLRKKAIEEQVALVQLATVAAAEEGTTRRSDWATGGTSDD</sequence>
<protein>
    <submittedName>
        <fullName evidence="1">Uncharacterized protein</fullName>
    </submittedName>
</protein>
<accession>A0A445MJ14</accession>
<dbReference type="Proteomes" id="UP000290560">
    <property type="component" value="Unassembled WGS sequence"/>
</dbReference>
<name>A0A445MJ14_ENSVE</name>
<dbReference type="EMBL" id="KV876179">
    <property type="protein sequence ID" value="RZR74274.1"/>
    <property type="molecule type" value="Genomic_DNA"/>
</dbReference>